<evidence type="ECO:0000256" key="1">
    <source>
        <dbReference type="SAM" id="MobiDB-lite"/>
    </source>
</evidence>
<dbReference type="AlphaFoldDB" id="F2DEY3"/>
<sequence>MRYYSEAVLNRNNALKREKTMPRSPISKLKPLSLSNDKKEEPIEPTLDTSAIPQNRLINESSTKLESIITASIGKLKTLFTILLYLADLSEAEQVGSIQQLLTSRKQRAAVRTQLLARVEDNERLMEFAKALP</sequence>
<feature type="region of interest" description="Disordered" evidence="1">
    <location>
        <begin position="15"/>
        <end position="44"/>
    </location>
</feature>
<dbReference type="EMBL" id="AK362450">
    <property type="protein sequence ID" value="BAJ93654.1"/>
    <property type="molecule type" value="mRNA"/>
</dbReference>
<name>F2DEY3_HORVV</name>
<reference evidence="2" key="1">
    <citation type="journal article" date="2011" name="Plant Physiol.">
        <title>Comprehensive sequence analysis of 24,783 barley full-length cDNAs derived from 12 clone libraries.</title>
        <authorList>
            <person name="Matsumoto T."/>
            <person name="Tanaka T."/>
            <person name="Sakai H."/>
            <person name="Amano N."/>
            <person name="Kanamori H."/>
            <person name="Kurita K."/>
            <person name="Kikuta A."/>
            <person name="Kamiya K."/>
            <person name="Yamamoto M."/>
            <person name="Ikawa H."/>
            <person name="Fujii N."/>
            <person name="Hori K."/>
            <person name="Itoh T."/>
            <person name="Sato K."/>
        </authorList>
    </citation>
    <scope>NUCLEOTIDE SEQUENCE</scope>
    <source>
        <tissue evidence="2">Shoot and root</tissue>
    </source>
</reference>
<protein>
    <submittedName>
        <fullName evidence="2">Predicted protein</fullName>
    </submittedName>
</protein>
<organism evidence="2">
    <name type="scientific">Hordeum vulgare subsp. vulgare</name>
    <name type="common">Domesticated barley</name>
    <dbReference type="NCBI Taxonomy" id="112509"/>
    <lineage>
        <taxon>Eukaryota</taxon>
        <taxon>Viridiplantae</taxon>
        <taxon>Streptophyta</taxon>
        <taxon>Embryophyta</taxon>
        <taxon>Tracheophyta</taxon>
        <taxon>Spermatophyta</taxon>
        <taxon>Magnoliopsida</taxon>
        <taxon>Liliopsida</taxon>
        <taxon>Poales</taxon>
        <taxon>Poaceae</taxon>
        <taxon>BOP clade</taxon>
        <taxon>Pooideae</taxon>
        <taxon>Triticodae</taxon>
        <taxon>Triticeae</taxon>
        <taxon>Hordeinae</taxon>
        <taxon>Hordeum</taxon>
    </lineage>
</organism>
<feature type="compositionally biased region" description="Low complexity" evidence="1">
    <location>
        <begin position="24"/>
        <end position="35"/>
    </location>
</feature>
<evidence type="ECO:0000313" key="2">
    <source>
        <dbReference type="EMBL" id="BAJ93654.1"/>
    </source>
</evidence>
<proteinExistence type="evidence at transcript level"/>
<accession>F2DEY3</accession>